<evidence type="ECO:0000313" key="2">
    <source>
        <dbReference type="EMBL" id="TGL56579.1"/>
    </source>
</evidence>
<dbReference type="EMBL" id="RQGG01000006">
    <property type="protein sequence ID" value="TGL56579.1"/>
    <property type="molecule type" value="Genomic_DNA"/>
</dbReference>
<comment type="caution">
    <text evidence="2">The sequence shown here is derived from an EMBL/GenBank/DDBJ whole genome shotgun (WGS) entry which is preliminary data.</text>
</comment>
<dbReference type="Pfam" id="PF01171">
    <property type="entry name" value="ATP_bind_3"/>
    <property type="match status" value="1"/>
</dbReference>
<feature type="domain" description="tRNA(Ile)-lysidine/2-thiocytidine synthase N-terminal" evidence="1">
    <location>
        <begin position="34"/>
        <end position="98"/>
    </location>
</feature>
<dbReference type="InterPro" id="IPR014729">
    <property type="entry name" value="Rossmann-like_a/b/a_fold"/>
</dbReference>
<evidence type="ECO:0000313" key="3">
    <source>
        <dbReference type="Proteomes" id="UP000297609"/>
    </source>
</evidence>
<proteinExistence type="predicted"/>
<dbReference type="RefSeq" id="WP_135617303.1">
    <property type="nucleotide sequence ID" value="NZ_RQGG01000006.1"/>
</dbReference>
<accession>A0A4R9JUT0</accession>
<sequence length="107" mass="12704">MIPEIPSSISNIFETTLRRMGNQLPDHWRENQTKFLLSYSGGKDSNILLLYLSYLKNKYQIETPHLFYLSHGIREISKEENEMESYIQHFGFPYTIVKKKFQNLLSN</sequence>
<dbReference type="Proteomes" id="UP000297609">
    <property type="component" value="Unassembled WGS sequence"/>
</dbReference>
<dbReference type="AlphaFoldDB" id="A0A4R9JUT0"/>
<dbReference type="OrthoDB" id="332165at2"/>
<name>A0A4R9JUT0_9LEPT</name>
<evidence type="ECO:0000259" key="1">
    <source>
        <dbReference type="Pfam" id="PF01171"/>
    </source>
</evidence>
<reference evidence="2" key="1">
    <citation type="journal article" date="2019" name="PLoS Negl. Trop. Dis.">
        <title>Revisiting the worldwide diversity of Leptospira species in the environment.</title>
        <authorList>
            <person name="Vincent A.T."/>
            <person name="Schiettekatte O."/>
            <person name="Bourhy P."/>
            <person name="Veyrier F.J."/>
            <person name="Picardeau M."/>
        </authorList>
    </citation>
    <scope>NUCLEOTIDE SEQUENCE [LARGE SCALE GENOMIC DNA]</scope>
    <source>
        <strain evidence="2">201702454</strain>
    </source>
</reference>
<dbReference type="Gene3D" id="3.40.50.620">
    <property type="entry name" value="HUPs"/>
    <property type="match status" value="1"/>
</dbReference>
<protein>
    <submittedName>
        <fullName evidence="2">Arginosuccinate synthase</fullName>
    </submittedName>
</protein>
<dbReference type="InterPro" id="IPR011063">
    <property type="entry name" value="TilS/TtcA_N"/>
</dbReference>
<gene>
    <name evidence="2" type="ORF">EHQ59_01035</name>
</gene>
<organism evidence="2 3">
    <name type="scientific">Leptospira kemamanensis</name>
    <dbReference type="NCBI Taxonomy" id="2484942"/>
    <lineage>
        <taxon>Bacteria</taxon>
        <taxon>Pseudomonadati</taxon>
        <taxon>Spirochaetota</taxon>
        <taxon>Spirochaetia</taxon>
        <taxon>Leptospirales</taxon>
        <taxon>Leptospiraceae</taxon>
        <taxon>Leptospira</taxon>
    </lineage>
</organism>
<keyword evidence="3" id="KW-1185">Reference proteome</keyword>
<dbReference type="SUPFAM" id="SSF52402">
    <property type="entry name" value="Adenine nucleotide alpha hydrolases-like"/>
    <property type="match status" value="1"/>
</dbReference>